<dbReference type="AlphaFoldDB" id="A0AAJ2S595"/>
<organism evidence="1 2">
    <name type="scientific">Vreelandella alkaliphila</name>
    <dbReference type="NCBI Taxonomy" id="272774"/>
    <lineage>
        <taxon>Bacteria</taxon>
        <taxon>Pseudomonadati</taxon>
        <taxon>Pseudomonadota</taxon>
        <taxon>Gammaproteobacteria</taxon>
        <taxon>Oceanospirillales</taxon>
        <taxon>Halomonadaceae</taxon>
        <taxon>Vreelandella</taxon>
    </lineage>
</organism>
<sequence>MTQVKDQSTANYSNSSLQILRPLEPIKVRSIAFDDCVNPVLHCEESVEALQAILAFEDVLLMSFRHYKVQLAVMMRRLRRYSHSLAWRADMVLRAIHTLSRSTGLMCNEALYKCKRFLMLTAQHDDARLACPAAGLSAI</sequence>
<dbReference type="EMBL" id="JAWXXT010000002">
    <property type="protein sequence ID" value="MDX5979625.1"/>
    <property type="molecule type" value="Genomic_DNA"/>
</dbReference>
<comment type="caution">
    <text evidence="1">The sequence shown here is derived from an EMBL/GenBank/DDBJ whole genome shotgun (WGS) entry which is preliminary data.</text>
</comment>
<name>A0AAJ2S595_9GAMM</name>
<dbReference type="Proteomes" id="UP001276761">
    <property type="component" value="Unassembled WGS sequence"/>
</dbReference>
<reference evidence="1" key="1">
    <citation type="submission" date="2023-11" db="EMBL/GenBank/DDBJ databases">
        <title>MicrobeMod: A computational toolkit for identifying prokaryotic methylation and restriction-modification with nanopore sequencing.</title>
        <authorList>
            <person name="Crits-Christoph A."/>
            <person name="Kang S.C."/>
            <person name="Lee H."/>
            <person name="Ostrov N."/>
        </authorList>
    </citation>
    <scope>NUCLEOTIDE SEQUENCE</scope>
    <source>
        <strain evidence="1">ATCC BAA-953</strain>
    </source>
</reference>
<dbReference type="GeneID" id="303167613"/>
<dbReference type="RefSeq" id="WP_198350027.1">
    <property type="nucleotide sequence ID" value="NZ_JABASV010000012.1"/>
</dbReference>
<accession>A0AAJ2S595</accession>
<evidence type="ECO:0000313" key="1">
    <source>
        <dbReference type="EMBL" id="MDX5979625.1"/>
    </source>
</evidence>
<proteinExistence type="predicted"/>
<evidence type="ECO:0000313" key="2">
    <source>
        <dbReference type="Proteomes" id="UP001276761"/>
    </source>
</evidence>
<protein>
    <submittedName>
        <fullName evidence="1">Uncharacterized protein</fullName>
    </submittedName>
</protein>
<gene>
    <name evidence="1" type="ORF">SIL78_18920</name>
</gene>